<dbReference type="Pfam" id="PF00107">
    <property type="entry name" value="ADH_zinc_N"/>
    <property type="match status" value="1"/>
</dbReference>
<evidence type="ECO:0000256" key="1">
    <source>
        <dbReference type="ARBA" id="ARBA00022857"/>
    </source>
</evidence>
<dbReference type="Proteomes" id="UP000321306">
    <property type="component" value="Unassembled WGS sequence"/>
</dbReference>
<dbReference type="InterPro" id="IPR013154">
    <property type="entry name" value="ADH-like_N"/>
</dbReference>
<evidence type="ECO:0000313" key="4">
    <source>
        <dbReference type="EMBL" id="GEM48059.1"/>
    </source>
</evidence>
<reference evidence="4 5" key="1">
    <citation type="submission" date="2019-07" db="EMBL/GenBank/DDBJ databases">
        <title>Whole genome shotgun sequence of Deinococcus cellulosilyticus NBRC 106333.</title>
        <authorList>
            <person name="Hosoyama A."/>
            <person name="Uohara A."/>
            <person name="Ohji S."/>
            <person name="Ichikawa N."/>
        </authorList>
    </citation>
    <scope>NUCLEOTIDE SEQUENCE [LARGE SCALE GENOMIC DNA]</scope>
    <source>
        <strain evidence="4 5">NBRC 106333</strain>
    </source>
</reference>
<name>A0A511N5C7_DEIC1</name>
<dbReference type="InterPro" id="IPR011032">
    <property type="entry name" value="GroES-like_sf"/>
</dbReference>
<keyword evidence="1" id="KW-0521">NADP</keyword>
<dbReference type="EMBL" id="BJXB01000017">
    <property type="protein sequence ID" value="GEM48059.1"/>
    <property type="molecule type" value="Genomic_DNA"/>
</dbReference>
<evidence type="ECO:0000313" key="5">
    <source>
        <dbReference type="Proteomes" id="UP000321306"/>
    </source>
</evidence>
<keyword evidence="2" id="KW-0560">Oxidoreductase</keyword>
<keyword evidence="5" id="KW-1185">Reference proteome</keyword>
<dbReference type="SMART" id="SM00829">
    <property type="entry name" value="PKS_ER"/>
    <property type="match status" value="1"/>
</dbReference>
<dbReference type="CDD" id="cd08270">
    <property type="entry name" value="MDR4"/>
    <property type="match status" value="1"/>
</dbReference>
<dbReference type="GO" id="GO:0016651">
    <property type="term" value="F:oxidoreductase activity, acting on NAD(P)H"/>
    <property type="evidence" value="ECO:0007669"/>
    <property type="project" value="TreeGrafter"/>
</dbReference>
<dbReference type="Pfam" id="PF08240">
    <property type="entry name" value="ADH_N"/>
    <property type="match status" value="1"/>
</dbReference>
<organism evidence="4 5">
    <name type="scientific">Deinococcus cellulosilyticus (strain DSM 18568 / NBRC 106333 / KACC 11606 / 5516J-15)</name>
    <dbReference type="NCBI Taxonomy" id="1223518"/>
    <lineage>
        <taxon>Bacteria</taxon>
        <taxon>Thermotogati</taxon>
        <taxon>Deinococcota</taxon>
        <taxon>Deinococci</taxon>
        <taxon>Deinococcales</taxon>
        <taxon>Deinococcaceae</taxon>
        <taxon>Deinococcus</taxon>
    </lineage>
</organism>
<gene>
    <name evidence="4" type="ORF">DC3_36940</name>
</gene>
<evidence type="ECO:0000259" key="3">
    <source>
        <dbReference type="SMART" id="SM00829"/>
    </source>
</evidence>
<dbReference type="InterPro" id="IPR013149">
    <property type="entry name" value="ADH-like_C"/>
</dbReference>
<accession>A0A511N5C7</accession>
<dbReference type="AlphaFoldDB" id="A0A511N5C7"/>
<dbReference type="Gene3D" id="3.40.50.720">
    <property type="entry name" value="NAD(P)-binding Rossmann-like Domain"/>
    <property type="match status" value="1"/>
</dbReference>
<dbReference type="RefSeq" id="WP_186816110.1">
    <property type="nucleotide sequence ID" value="NZ_BJXB01000017.1"/>
</dbReference>
<dbReference type="PANTHER" id="PTHR48106">
    <property type="entry name" value="QUINONE OXIDOREDUCTASE PIG3-RELATED"/>
    <property type="match status" value="1"/>
</dbReference>
<dbReference type="SUPFAM" id="SSF50129">
    <property type="entry name" value="GroES-like"/>
    <property type="match status" value="1"/>
</dbReference>
<dbReference type="GO" id="GO:0070402">
    <property type="term" value="F:NADPH binding"/>
    <property type="evidence" value="ECO:0007669"/>
    <property type="project" value="TreeGrafter"/>
</dbReference>
<dbReference type="InterPro" id="IPR020843">
    <property type="entry name" value="ER"/>
</dbReference>
<sequence>MNHAVHTAPQATGHLILKSIETPELQPHEAQVQVEHISINRGEAFVAQFAPEGLQLGWDFSGKVVEAAADGSGPKAGTRVMGLLPMGAWARFLAVPALQLCEVPESISLQQAAALPVAGLTAHFSLQKAGNLQQKKVLVTGATGGVGHLAVQLAHLGGAEVTAQIRNPEQALWVEQLGATHVLTGDPASWAESGPFDVIVDGVGGEGFAVLPALLARDGMLICYGASAGNPVQLNLMPFTMTGGLSLQGIALFQELQREDPATVLAFLIQQVAAEKLKVRIEKEASWTEMGSVAEDLLARKFSGKAILKVE</sequence>
<protein>
    <submittedName>
        <fullName evidence="4">Oxidoreductase</fullName>
    </submittedName>
</protein>
<feature type="domain" description="Enoyl reductase (ER)" evidence="3">
    <location>
        <begin position="13"/>
        <end position="308"/>
    </location>
</feature>
<dbReference type="InterPro" id="IPR036291">
    <property type="entry name" value="NAD(P)-bd_dom_sf"/>
</dbReference>
<proteinExistence type="predicted"/>
<dbReference type="SUPFAM" id="SSF51735">
    <property type="entry name" value="NAD(P)-binding Rossmann-fold domains"/>
    <property type="match status" value="1"/>
</dbReference>
<dbReference type="Gene3D" id="3.90.180.10">
    <property type="entry name" value="Medium-chain alcohol dehydrogenases, catalytic domain"/>
    <property type="match status" value="1"/>
</dbReference>
<comment type="caution">
    <text evidence="4">The sequence shown here is derived from an EMBL/GenBank/DDBJ whole genome shotgun (WGS) entry which is preliminary data.</text>
</comment>
<evidence type="ECO:0000256" key="2">
    <source>
        <dbReference type="ARBA" id="ARBA00023002"/>
    </source>
</evidence>